<keyword evidence="1" id="KW-0732">Signal</keyword>
<proteinExistence type="predicted"/>
<dbReference type="EMBL" id="CAJFDH010000005">
    <property type="protein sequence ID" value="CAD5226235.1"/>
    <property type="molecule type" value="Genomic_DNA"/>
</dbReference>
<accession>A0A811LGD1</accession>
<evidence type="ECO:0000313" key="2">
    <source>
        <dbReference type="EMBL" id="CAD5226235.1"/>
    </source>
</evidence>
<dbReference type="Proteomes" id="UP000783686">
    <property type="component" value="Unassembled WGS sequence"/>
</dbReference>
<organism evidence="2 3">
    <name type="scientific">Bursaphelenchus okinawaensis</name>
    <dbReference type="NCBI Taxonomy" id="465554"/>
    <lineage>
        <taxon>Eukaryota</taxon>
        <taxon>Metazoa</taxon>
        <taxon>Ecdysozoa</taxon>
        <taxon>Nematoda</taxon>
        <taxon>Chromadorea</taxon>
        <taxon>Rhabditida</taxon>
        <taxon>Tylenchina</taxon>
        <taxon>Tylenchomorpha</taxon>
        <taxon>Aphelenchoidea</taxon>
        <taxon>Aphelenchoididae</taxon>
        <taxon>Bursaphelenchus</taxon>
    </lineage>
</organism>
<name>A0A811LGD1_9BILA</name>
<dbReference type="Proteomes" id="UP000614601">
    <property type="component" value="Unassembled WGS sequence"/>
</dbReference>
<feature type="signal peptide" evidence="1">
    <location>
        <begin position="1"/>
        <end position="18"/>
    </location>
</feature>
<evidence type="ECO:0008006" key="4">
    <source>
        <dbReference type="Google" id="ProtNLM"/>
    </source>
</evidence>
<evidence type="ECO:0000313" key="3">
    <source>
        <dbReference type="Proteomes" id="UP000614601"/>
    </source>
</evidence>
<keyword evidence="3" id="KW-1185">Reference proteome</keyword>
<feature type="chain" id="PRO_5036408526" description="DUF148 domain-containing protein" evidence="1">
    <location>
        <begin position="19"/>
        <end position="127"/>
    </location>
</feature>
<protein>
    <recommendedName>
        <fullName evidence="4">DUF148 domain-containing protein</fullName>
    </recommendedName>
</protein>
<dbReference type="AlphaFoldDB" id="A0A811LGD1"/>
<comment type="caution">
    <text evidence="2">The sequence shown here is derived from an EMBL/GenBank/DDBJ whole genome shotgun (WGS) entry which is preliminary data.</text>
</comment>
<sequence>MQTLSVLLLVSSLVLVSAQFGGGPFGGGFGGMGMGGGQFGGGNGPFAQAKMAEFRQKMDSFRMRPEYGRLSPNARNAYEQVRMIINSPSQSMPETIGRVRSVVQSNPAAVQEFRNAGFSLPGGGPQF</sequence>
<evidence type="ECO:0000256" key="1">
    <source>
        <dbReference type="SAM" id="SignalP"/>
    </source>
</evidence>
<gene>
    <name evidence="2" type="ORF">BOKJ2_LOCUS11976</name>
</gene>
<dbReference type="EMBL" id="CAJFCW020000005">
    <property type="protein sequence ID" value="CAG9121935.1"/>
    <property type="molecule type" value="Genomic_DNA"/>
</dbReference>
<reference evidence="2" key="1">
    <citation type="submission" date="2020-09" db="EMBL/GenBank/DDBJ databases">
        <authorList>
            <person name="Kikuchi T."/>
        </authorList>
    </citation>
    <scope>NUCLEOTIDE SEQUENCE</scope>
    <source>
        <strain evidence="2">SH1</strain>
    </source>
</reference>